<sequence>MTAAIVMDNRKRPLDVSSPPFGGTDSPAKRLQIDSTPVSSTIPNGIHTATPARAQRAALEANEEEEEEPSPAYKGLETYRKEAIFRQMLESRRDLARAERKSRSLQRSLSEVEERTAAFNHFWDLLVEDIRVLFQKEDTLEEHRAALFSVIPFTAGQPSKSAFTASIQERGTAIRAVLTRLAATAPQSTHPEVNDLQVRCHQLADEASTLRQQSADAASQLQRTTEELVEVTEKLRKAERRLDRLQSRSVLLSERPSTEAEEQAEKARVEAAEAEQRAAIKRKEAAETSGADAAANAATGSNGHASSASREELAQLEELAHTRLQEAEQLRQEVTSLRQECQRMQLDLHRIPDDRTRETPLYRDLHGHFTHAQHELERFKGIFDAMEAENTDLRERRTEFESNAQSEAHSLADSLREQLKSRDADVARLRAQRDDLNAELTDRRSRDGVKMTQIDEIKQLASSKDLRIETLRSEVRRLQMSLAAQRGDSAAVETLKSDGVGEDEVELIASLQDRLIKAEEKSADLQRQLDARSSSPSETDLLAKTSALQKELDALNSILQGASSAEDASNKLKNQQQRIQQLQDELTAANESTSALCDEVEKLSQAWSDMKDQANSKVMDLSKMEDKVIRLTTEKSKADNKYFAAMRAKDAVDNEKRSALRTVERQVQVIERYAEAESHFASQSAAHEREVTSLRKMISGYSTRIAELERDLKTSRMREGESSQYRAHAEEKMQFHIAEAEQEKARRVRIEEQFGKMERELEKAKRQLAASASSGSGSGKLGNKKLNGPGSAEFEALERLLKCSACHDRYRDKIITKCLHTFCTACVEARIQTRQRKCPSCGGAFAVSDVQPLYLQ</sequence>
<dbReference type="InterPro" id="IPR058643">
    <property type="entry name" value="BRE1-like_CC"/>
</dbReference>
<evidence type="ECO:0000313" key="20">
    <source>
        <dbReference type="Proteomes" id="UP000245942"/>
    </source>
</evidence>
<dbReference type="STRING" id="1684307.A0A316U897"/>
<comment type="subcellular location">
    <subcellularLocation>
        <location evidence="2 15">Nucleus</location>
    </subcellularLocation>
</comment>
<dbReference type="GO" id="GO:0016567">
    <property type="term" value="P:protein ubiquitination"/>
    <property type="evidence" value="ECO:0007669"/>
    <property type="project" value="UniProtKB-UniRule"/>
</dbReference>
<dbReference type="InterPro" id="IPR013956">
    <property type="entry name" value="E3_ubiquit_lig_Bre1"/>
</dbReference>
<accession>A0A316U897</accession>
<dbReference type="Gene3D" id="3.30.40.10">
    <property type="entry name" value="Zinc/RING finger domain, C3HC4 (zinc finger)"/>
    <property type="match status" value="1"/>
</dbReference>
<dbReference type="OrthoDB" id="10266039at2759"/>
<dbReference type="AlphaFoldDB" id="A0A316U897"/>
<feature type="coiled-coil region" evidence="16">
    <location>
        <begin position="81"/>
        <end position="115"/>
    </location>
</feature>
<dbReference type="PROSITE" id="PS50089">
    <property type="entry name" value="ZF_RING_2"/>
    <property type="match status" value="1"/>
</dbReference>
<evidence type="ECO:0000256" key="14">
    <source>
        <dbReference type="PROSITE-ProRule" id="PRU00175"/>
    </source>
</evidence>
<comment type="function">
    <text evidence="13">E3 ubiquitin-protein ligase that mediates monoubiquitination of histone H2B to form H2BK123ub1. H2BK123ub1 gives a specific tag for epigenetic transcriptional activation and is also a prerequisite for H3K4me and H3K79me formation.</text>
</comment>
<evidence type="ECO:0000313" key="19">
    <source>
        <dbReference type="EMBL" id="PWN21382.1"/>
    </source>
</evidence>
<feature type="domain" description="RING-type" evidence="18">
    <location>
        <begin position="803"/>
        <end position="841"/>
    </location>
</feature>
<evidence type="ECO:0000256" key="8">
    <source>
        <dbReference type="ARBA" id="ARBA00022786"/>
    </source>
</evidence>
<dbReference type="CDD" id="cd16499">
    <property type="entry name" value="RING-HC_Bre1-like"/>
    <property type="match status" value="1"/>
</dbReference>
<comment type="similarity">
    <text evidence="4 15">Belongs to the BRE1 family.</text>
</comment>
<dbReference type="Pfam" id="PF08647">
    <property type="entry name" value="BRE1"/>
    <property type="match status" value="1"/>
</dbReference>
<evidence type="ECO:0000256" key="1">
    <source>
        <dbReference type="ARBA" id="ARBA00000900"/>
    </source>
</evidence>
<keyword evidence="11 15" id="KW-0175">Coiled coil</keyword>
<evidence type="ECO:0000256" key="3">
    <source>
        <dbReference type="ARBA" id="ARBA00004906"/>
    </source>
</evidence>
<evidence type="ECO:0000256" key="15">
    <source>
        <dbReference type="RuleBase" id="RU365038"/>
    </source>
</evidence>
<dbReference type="PROSITE" id="PS00518">
    <property type="entry name" value="ZF_RING_1"/>
    <property type="match status" value="1"/>
</dbReference>
<feature type="coiled-coil region" evidence="16">
    <location>
        <begin position="376"/>
        <end position="528"/>
    </location>
</feature>
<feature type="compositionally biased region" description="Basic and acidic residues" evidence="17">
    <location>
        <begin position="263"/>
        <end position="286"/>
    </location>
</feature>
<evidence type="ECO:0000256" key="4">
    <source>
        <dbReference type="ARBA" id="ARBA00005555"/>
    </source>
</evidence>
<evidence type="ECO:0000256" key="2">
    <source>
        <dbReference type="ARBA" id="ARBA00004123"/>
    </source>
</evidence>
<dbReference type="InterPro" id="IPR013083">
    <property type="entry name" value="Znf_RING/FYVE/PHD"/>
</dbReference>
<keyword evidence="6 15" id="KW-0479">Metal-binding</keyword>
<keyword evidence="8 15" id="KW-0833">Ubl conjugation pathway</keyword>
<evidence type="ECO:0000256" key="12">
    <source>
        <dbReference type="ARBA" id="ARBA00023242"/>
    </source>
</evidence>
<keyword evidence="12 15" id="KW-0539">Nucleus</keyword>
<feature type="coiled-coil region" evidence="16">
    <location>
        <begin position="313"/>
        <end position="347"/>
    </location>
</feature>
<dbReference type="EMBL" id="KZ819325">
    <property type="protein sequence ID" value="PWN21382.1"/>
    <property type="molecule type" value="Genomic_DNA"/>
</dbReference>
<dbReference type="UniPathway" id="UPA00143"/>
<reference evidence="19 20" key="1">
    <citation type="journal article" date="2018" name="Mol. Biol. Evol.">
        <title>Broad Genomic Sampling Reveals a Smut Pathogenic Ancestry of the Fungal Clade Ustilaginomycotina.</title>
        <authorList>
            <person name="Kijpornyongpan T."/>
            <person name="Mondo S.J."/>
            <person name="Barry K."/>
            <person name="Sandor L."/>
            <person name="Lee J."/>
            <person name="Lipzen A."/>
            <person name="Pangilinan J."/>
            <person name="LaButti K."/>
            <person name="Hainaut M."/>
            <person name="Henrissat B."/>
            <person name="Grigoriev I.V."/>
            <person name="Spatafora J.W."/>
            <person name="Aime M.C."/>
        </authorList>
    </citation>
    <scope>NUCLEOTIDE SEQUENCE [LARGE SCALE GENOMIC DNA]</scope>
    <source>
        <strain evidence="19 20">MCA 4718</strain>
    </source>
</reference>
<dbReference type="GO" id="GO:0008270">
    <property type="term" value="F:zinc ion binding"/>
    <property type="evidence" value="ECO:0007669"/>
    <property type="project" value="UniProtKB-KW"/>
</dbReference>
<feature type="compositionally biased region" description="Low complexity" evidence="17">
    <location>
        <begin position="287"/>
        <end position="308"/>
    </location>
</feature>
<evidence type="ECO:0000256" key="13">
    <source>
        <dbReference type="ARBA" id="ARBA00059679"/>
    </source>
</evidence>
<dbReference type="SUPFAM" id="SSF57850">
    <property type="entry name" value="RING/U-box"/>
    <property type="match status" value="1"/>
</dbReference>
<dbReference type="InterPro" id="IPR018957">
    <property type="entry name" value="Znf_C3HC4_RING-type"/>
</dbReference>
<feature type="compositionally biased region" description="Polar residues" evidence="17">
    <location>
        <begin position="33"/>
        <end position="43"/>
    </location>
</feature>
<feature type="region of interest" description="Disordered" evidence="17">
    <location>
        <begin position="765"/>
        <end position="784"/>
    </location>
</feature>
<dbReference type="GO" id="GO:0061630">
    <property type="term" value="F:ubiquitin protein ligase activity"/>
    <property type="evidence" value="ECO:0007669"/>
    <property type="project" value="UniProtKB-EC"/>
</dbReference>
<dbReference type="GO" id="GO:0033503">
    <property type="term" value="C:HULC complex"/>
    <property type="evidence" value="ECO:0007669"/>
    <property type="project" value="TreeGrafter"/>
</dbReference>
<comment type="catalytic activity">
    <reaction evidence="1 15">
        <text>S-ubiquitinyl-[E2 ubiquitin-conjugating enzyme]-L-cysteine + [acceptor protein]-L-lysine = [E2 ubiquitin-conjugating enzyme]-L-cysteine + N(6)-ubiquitinyl-[acceptor protein]-L-lysine.</text>
        <dbReference type="EC" id="2.3.2.27"/>
    </reaction>
</comment>
<dbReference type="GO" id="GO:0005634">
    <property type="term" value="C:nucleus"/>
    <property type="evidence" value="ECO:0007669"/>
    <property type="project" value="UniProtKB-SubCell"/>
</dbReference>
<dbReference type="Proteomes" id="UP000245942">
    <property type="component" value="Unassembled WGS sequence"/>
</dbReference>
<feature type="region of interest" description="Disordered" evidence="17">
    <location>
        <begin position="253"/>
        <end position="311"/>
    </location>
</feature>
<dbReference type="PANTHER" id="PTHR23163:SF0">
    <property type="entry name" value="E3 UBIQUITIN-PROTEIN LIGASE BRE1"/>
    <property type="match status" value="1"/>
</dbReference>
<feature type="region of interest" description="Disordered" evidence="17">
    <location>
        <begin position="1"/>
        <end position="74"/>
    </location>
</feature>
<dbReference type="SMART" id="SM00184">
    <property type="entry name" value="RING"/>
    <property type="match status" value="1"/>
</dbReference>
<evidence type="ECO:0000259" key="18">
    <source>
        <dbReference type="PROSITE" id="PS50089"/>
    </source>
</evidence>
<evidence type="ECO:0000256" key="5">
    <source>
        <dbReference type="ARBA" id="ARBA00022679"/>
    </source>
</evidence>
<evidence type="ECO:0000256" key="11">
    <source>
        <dbReference type="ARBA" id="ARBA00023054"/>
    </source>
</evidence>
<dbReference type="Pfam" id="PF26095">
    <property type="entry name" value="CC_Bre1"/>
    <property type="match status" value="1"/>
</dbReference>
<keyword evidence="10 15" id="KW-0156">Chromatin regulator</keyword>
<keyword evidence="9 15" id="KW-0862">Zinc</keyword>
<protein>
    <recommendedName>
        <fullName evidence="15">E3 ubiquitin protein ligase</fullName>
        <ecNumber evidence="15">2.3.2.27</ecNumber>
    </recommendedName>
</protein>
<feature type="compositionally biased region" description="Low complexity" evidence="17">
    <location>
        <begin position="49"/>
        <end position="60"/>
    </location>
</feature>
<keyword evidence="20" id="KW-1185">Reference proteome</keyword>
<evidence type="ECO:0000256" key="17">
    <source>
        <dbReference type="SAM" id="MobiDB-lite"/>
    </source>
</evidence>
<name>A0A316U897_9BASI</name>
<organism evidence="19 20">
    <name type="scientific">Pseudomicrostroma glucosiphilum</name>
    <dbReference type="NCBI Taxonomy" id="1684307"/>
    <lineage>
        <taxon>Eukaryota</taxon>
        <taxon>Fungi</taxon>
        <taxon>Dikarya</taxon>
        <taxon>Basidiomycota</taxon>
        <taxon>Ustilaginomycotina</taxon>
        <taxon>Exobasidiomycetes</taxon>
        <taxon>Microstromatales</taxon>
        <taxon>Microstromatales incertae sedis</taxon>
        <taxon>Pseudomicrostroma</taxon>
    </lineage>
</organism>
<dbReference type="RefSeq" id="XP_025348542.1">
    <property type="nucleotide sequence ID" value="XM_025492238.1"/>
</dbReference>
<keyword evidence="5 15" id="KW-0808">Transferase</keyword>
<dbReference type="InterPro" id="IPR001841">
    <property type="entry name" value="Znf_RING"/>
</dbReference>
<feature type="coiled-coil region" evidence="16">
    <location>
        <begin position="565"/>
        <end position="641"/>
    </location>
</feature>
<evidence type="ECO:0000256" key="16">
    <source>
        <dbReference type="SAM" id="Coils"/>
    </source>
</evidence>
<evidence type="ECO:0000256" key="10">
    <source>
        <dbReference type="ARBA" id="ARBA00022853"/>
    </source>
</evidence>
<dbReference type="PANTHER" id="PTHR23163">
    <property type="entry name" value="RING FINGER PROTEIN-RELATED"/>
    <property type="match status" value="1"/>
</dbReference>
<evidence type="ECO:0000256" key="7">
    <source>
        <dbReference type="ARBA" id="ARBA00022771"/>
    </source>
</evidence>
<evidence type="ECO:0000256" key="6">
    <source>
        <dbReference type="ARBA" id="ARBA00022723"/>
    </source>
</evidence>
<proteinExistence type="inferred from homology"/>
<evidence type="ECO:0000256" key="9">
    <source>
        <dbReference type="ARBA" id="ARBA00022833"/>
    </source>
</evidence>
<dbReference type="InterPro" id="IPR017907">
    <property type="entry name" value="Znf_RING_CS"/>
</dbReference>
<dbReference type="GO" id="GO:0006325">
    <property type="term" value="P:chromatin organization"/>
    <property type="evidence" value="ECO:0007669"/>
    <property type="project" value="UniProtKB-KW"/>
</dbReference>
<dbReference type="Pfam" id="PF00097">
    <property type="entry name" value="zf-C3HC4"/>
    <property type="match status" value="1"/>
</dbReference>
<keyword evidence="7 14" id="KW-0863">Zinc-finger</keyword>
<dbReference type="GeneID" id="37013972"/>
<dbReference type="EC" id="2.3.2.27" evidence="15"/>
<gene>
    <name evidence="19" type="ORF">BCV69DRAFT_282112</name>
</gene>
<comment type="pathway">
    <text evidence="3 15">Protein modification; protein ubiquitination.</text>
</comment>